<comment type="subcellular location">
    <subcellularLocation>
        <location evidence="1">Membrane</location>
        <topology evidence="1">Multi-pass membrane protein</topology>
    </subcellularLocation>
</comment>
<accession>A0A084IL76</accession>
<sequence>MAWLAIAIAALGGMLYGYDIGIIAGALVFMKSALSLSGSEMSLIVAAVLGGGSLATLIGGPIADAIGRKATLLISGVVFAIGVIVTAMAAGYVGALGGRLIQGIGVGLVTIVVPLYLVEVMPPAIRGRSVTLFQLFLTFGILAGYLVGYFFNGTGDWRAMFITALVPAVAFVLLGLVLPKSPRWLIKKGRPDEARAALARTHSAEETESTFNELAAQTDDDGVSARWSLLLAPGYRRAFFLALGIGLLNQLTGINTLLQFNTVILDQSGLSGGATAVLGSVTVGLTNFVVTIIGLVLIDRVGRRPLLVLGTAGATVALAFMALIHLFTVPSLFQGYATLAGLIGFVIFFAIGPGIVVWLAISEVLPLAIRAKGMAVALFANSLMSAILAAVFMDIVSVAGYAGAFGLLAVAVFIYMLVAIFPLPETKGRKLEEIETHFLGEAHG</sequence>
<feature type="transmembrane region" description="Helical" evidence="8">
    <location>
        <begin position="305"/>
        <end position="327"/>
    </location>
</feature>
<evidence type="ECO:0000256" key="4">
    <source>
        <dbReference type="ARBA" id="ARBA00022692"/>
    </source>
</evidence>
<feature type="transmembrane region" description="Helical" evidence="8">
    <location>
        <begin position="130"/>
        <end position="151"/>
    </location>
</feature>
<gene>
    <name evidence="10" type="ORF">C41B8_09676</name>
</gene>
<evidence type="ECO:0000313" key="10">
    <source>
        <dbReference type="EMBL" id="KEZ77460.1"/>
    </source>
</evidence>
<feature type="transmembrane region" description="Helical" evidence="8">
    <location>
        <begin position="278"/>
        <end position="298"/>
    </location>
</feature>
<comment type="caution">
    <text evidence="10">The sequence shown here is derived from an EMBL/GenBank/DDBJ whole genome shotgun (WGS) entry which is preliminary data.</text>
</comment>
<evidence type="ECO:0000256" key="6">
    <source>
        <dbReference type="ARBA" id="ARBA00023136"/>
    </source>
</evidence>
<feature type="transmembrane region" description="Helical" evidence="8">
    <location>
        <begin position="41"/>
        <end position="60"/>
    </location>
</feature>
<protein>
    <submittedName>
        <fullName evidence="10">Major facilitator superfamily sugar transporter</fullName>
    </submittedName>
</protein>
<feature type="transmembrane region" description="Helical" evidence="8">
    <location>
        <begin position="72"/>
        <end position="94"/>
    </location>
</feature>
<dbReference type="PRINTS" id="PR00171">
    <property type="entry name" value="SUGRTRNSPORT"/>
</dbReference>
<organism evidence="10 11">
    <name type="scientific">Salinisphaera hydrothermalis (strain C41B8)</name>
    <dbReference type="NCBI Taxonomy" id="1304275"/>
    <lineage>
        <taxon>Bacteria</taxon>
        <taxon>Pseudomonadati</taxon>
        <taxon>Pseudomonadota</taxon>
        <taxon>Gammaproteobacteria</taxon>
        <taxon>Salinisphaerales</taxon>
        <taxon>Salinisphaeraceae</taxon>
        <taxon>Salinisphaera</taxon>
    </lineage>
</organism>
<dbReference type="InterPro" id="IPR005829">
    <property type="entry name" value="Sugar_transporter_CS"/>
</dbReference>
<dbReference type="NCBIfam" id="TIGR00879">
    <property type="entry name" value="SP"/>
    <property type="match status" value="1"/>
</dbReference>
<dbReference type="InterPro" id="IPR036259">
    <property type="entry name" value="MFS_trans_sf"/>
</dbReference>
<keyword evidence="6 8" id="KW-0472">Membrane</keyword>
<dbReference type="EMBL" id="APNK01000012">
    <property type="protein sequence ID" value="KEZ77460.1"/>
    <property type="molecule type" value="Genomic_DNA"/>
</dbReference>
<dbReference type="PROSITE" id="PS50850">
    <property type="entry name" value="MFS"/>
    <property type="match status" value="1"/>
</dbReference>
<comment type="similarity">
    <text evidence="2 7">Belongs to the major facilitator superfamily. Sugar transporter (TC 2.A.1.1) family.</text>
</comment>
<name>A0A084IL76_SALHC</name>
<dbReference type="PROSITE" id="PS00217">
    <property type="entry name" value="SUGAR_TRANSPORT_2"/>
    <property type="match status" value="1"/>
</dbReference>
<reference evidence="10 11" key="1">
    <citation type="submission" date="2013-03" db="EMBL/GenBank/DDBJ databases">
        <title>Salinisphaera hydrothermalis C41B8 Genome Sequencing.</title>
        <authorList>
            <person name="Li C."/>
            <person name="Lai Q."/>
            <person name="Shao Z."/>
        </authorList>
    </citation>
    <scope>NUCLEOTIDE SEQUENCE [LARGE SCALE GENOMIC DNA]</scope>
    <source>
        <strain evidence="10 11">C41B8</strain>
    </source>
</reference>
<dbReference type="InterPro" id="IPR050814">
    <property type="entry name" value="Myo-inositol_Transporter"/>
</dbReference>
<dbReference type="PANTHER" id="PTHR48020">
    <property type="entry name" value="PROTON MYO-INOSITOL COTRANSPORTER"/>
    <property type="match status" value="1"/>
</dbReference>
<keyword evidence="3 7" id="KW-0813">Transport</keyword>
<keyword evidence="10" id="KW-0762">Sugar transport</keyword>
<dbReference type="Gene3D" id="1.20.1250.20">
    <property type="entry name" value="MFS general substrate transporter like domains"/>
    <property type="match status" value="1"/>
</dbReference>
<feature type="transmembrane region" description="Helical" evidence="8">
    <location>
        <begin position="238"/>
        <end position="258"/>
    </location>
</feature>
<dbReference type="Pfam" id="PF00083">
    <property type="entry name" value="Sugar_tr"/>
    <property type="match status" value="1"/>
</dbReference>
<dbReference type="InterPro" id="IPR005828">
    <property type="entry name" value="MFS_sugar_transport-like"/>
</dbReference>
<dbReference type="GO" id="GO:0022857">
    <property type="term" value="F:transmembrane transporter activity"/>
    <property type="evidence" value="ECO:0007669"/>
    <property type="project" value="InterPro"/>
</dbReference>
<feature type="transmembrane region" description="Helical" evidence="8">
    <location>
        <begin position="100"/>
        <end position="118"/>
    </location>
</feature>
<evidence type="ECO:0000256" key="2">
    <source>
        <dbReference type="ARBA" id="ARBA00010992"/>
    </source>
</evidence>
<evidence type="ECO:0000256" key="3">
    <source>
        <dbReference type="ARBA" id="ARBA00022448"/>
    </source>
</evidence>
<feature type="transmembrane region" description="Helical" evidence="8">
    <location>
        <begin position="339"/>
        <end position="361"/>
    </location>
</feature>
<dbReference type="InterPro" id="IPR020846">
    <property type="entry name" value="MFS_dom"/>
</dbReference>
<dbReference type="eggNOG" id="COG2814">
    <property type="taxonomic scope" value="Bacteria"/>
</dbReference>
<evidence type="ECO:0000256" key="8">
    <source>
        <dbReference type="SAM" id="Phobius"/>
    </source>
</evidence>
<evidence type="ECO:0000313" key="11">
    <source>
        <dbReference type="Proteomes" id="UP000028302"/>
    </source>
</evidence>
<evidence type="ECO:0000256" key="7">
    <source>
        <dbReference type="RuleBase" id="RU003346"/>
    </source>
</evidence>
<dbReference type="AlphaFoldDB" id="A0A084IL76"/>
<dbReference type="GO" id="GO:0016020">
    <property type="term" value="C:membrane"/>
    <property type="evidence" value="ECO:0007669"/>
    <property type="project" value="UniProtKB-SubCell"/>
</dbReference>
<keyword evidence="4 8" id="KW-0812">Transmembrane</keyword>
<dbReference type="STRING" id="1304275.C41B8_09676"/>
<dbReference type="SUPFAM" id="SSF103473">
    <property type="entry name" value="MFS general substrate transporter"/>
    <property type="match status" value="1"/>
</dbReference>
<dbReference type="PANTHER" id="PTHR48020:SF12">
    <property type="entry name" value="PROTON MYO-INOSITOL COTRANSPORTER"/>
    <property type="match status" value="1"/>
</dbReference>
<dbReference type="InterPro" id="IPR003663">
    <property type="entry name" value="Sugar/inositol_transpt"/>
</dbReference>
<dbReference type="PROSITE" id="PS00216">
    <property type="entry name" value="SUGAR_TRANSPORT_1"/>
    <property type="match status" value="2"/>
</dbReference>
<dbReference type="Proteomes" id="UP000028302">
    <property type="component" value="Unassembled WGS sequence"/>
</dbReference>
<feature type="transmembrane region" description="Helical" evidence="8">
    <location>
        <begin position="373"/>
        <end position="393"/>
    </location>
</feature>
<proteinExistence type="inferred from homology"/>
<evidence type="ECO:0000256" key="5">
    <source>
        <dbReference type="ARBA" id="ARBA00022989"/>
    </source>
</evidence>
<evidence type="ECO:0000259" key="9">
    <source>
        <dbReference type="PROSITE" id="PS50850"/>
    </source>
</evidence>
<feature type="domain" description="Major facilitator superfamily (MFS) profile" evidence="9">
    <location>
        <begin position="5"/>
        <end position="427"/>
    </location>
</feature>
<keyword evidence="11" id="KW-1185">Reference proteome</keyword>
<feature type="transmembrane region" description="Helical" evidence="8">
    <location>
        <begin position="157"/>
        <end position="178"/>
    </location>
</feature>
<feature type="transmembrane region" description="Helical" evidence="8">
    <location>
        <begin position="399"/>
        <end position="421"/>
    </location>
</feature>
<keyword evidence="5 8" id="KW-1133">Transmembrane helix</keyword>
<evidence type="ECO:0000256" key="1">
    <source>
        <dbReference type="ARBA" id="ARBA00004141"/>
    </source>
</evidence>